<keyword evidence="9" id="KW-1185">Reference proteome</keyword>
<feature type="transmembrane region" description="Helical" evidence="7">
    <location>
        <begin position="419"/>
        <end position="441"/>
    </location>
</feature>
<feature type="compositionally biased region" description="Polar residues" evidence="6">
    <location>
        <begin position="1"/>
        <end position="14"/>
    </location>
</feature>
<evidence type="ECO:0000256" key="5">
    <source>
        <dbReference type="ARBA" id="ARBA00023136"/>
    </source>
</evidence>
<dbReference type="AlphaFoldDB" id="A0A6A6J1F6"/>
<dbReference type="PANTHER" id="PTHR45649">
    <property type="entry name" value="AMINO-ACID PERMEASE BAT1"/>
    <property type="match status" value="1"/>
</dbReference>
<gene>
    <name evidence="8" type="ORF">BU26DRAFT_15901</name>
</gene>
<dbReference type="OrthoDB" id="3257095at2759"/>
<evidence type="ECO:0000313" key="9">
    <source>
        <dbReference type="Proteomes" id="UP000800094"/>
    </source>
</evidence>
<dbReference type="Gene3D" id="1.20.1740.10">
    <property type="entry name" value="Amino acid/polyamine transporter I"/>
    <property type="match status" value="1"/>
</dbReference>
<keyword evidence="2" id="KW-0813">Transport</keyword>
<evidence type="ECO:0000256" key="4">
    <source>
        <dbReference type="ARBA" id="ARBA00022989"/>
    </source>
</evidence>
<evidence type="ECO:0000256" key="7">
    <source>
        <dbReference type="SAM" id="Phobius"/>
    </source>
</evidence>
<keyword evidence="4 7" id="KW-1133">Transmembrane helix</keyword>
<dbReference type="GO" id="GO:0022857">
    <property type="term" value="F:transmembrane transporter activity"/>
    <property type="evidence" value="ECO:0007669"/>
    <property type="project" value="InterPro"/>
</dbReference>
<dbReference type="Proteomes" id="UP000800094">
    <property type="component" value="Unassembled WGS sequence"/>
</dbReference>
<evidence type="ECO:0000256" key="6">
    <source>
        <dbReference type="SAM" id="MobiDB-lite"/>
    </source>
</evidence>
<organism evidence="8 9">
    <name type="scientific">Trematosphaeria pertusa</name>
    <dbReference type="NCBI Taxonomy" id="390896"/>
    <lineage>
        <taxon>Eukaryota</taxon>
        <taxon>Fungi</taxon>
        <taxon>Dikarya</taxon>
        <taxon>Ascomycota</taxon>
        <taxon>Pezizomycotina</taxon>
        <taxon>Dothideomycetes</taxon>
        <taxon>Pleosporomycetidae</taxon>
        <taxon>Pleosporales</taxon>
        <taxon>Massarineae</taxon>
        <taxon>Trematosphaeriaceae</taxon>
        <taxon>Trematosphaeria</taxon>
    </lineage>
</organism>
<name>A0A6A6J1F6_9PLEO</name>
<dbReference type="PANTHER" id="PTHR45649:SF4">
    <property type="entry name" value="TRANSPORTER, PUTATIVE (EUROFUNG)-RELATED"/>
    <property type="match status" value="1"/>
</dbReference>
<protein>
    <submittedName>
        <fullName evidence="8">Amino acid transporter-like protein</fullName>
    </submittedName>
</protein>
<dbReference type="PIRSF" id="PIRSF006060">
    <property type="entry name" value="AA_transporter"/>
    <property type="match status" value="1"/>
</dbReference>
<feature type="transmembrane region" description="Helical" evidence="7">
    <location>
        <begin position="462"/>
        <end position="481"/>
    </location>
</feature>
<keyword evidence="3 7" id="KW-0812">Transmembrane</keyword>
<evidence type="ECO:0000256" key="2">
    <source>
        <dbReference type="ARBA" id="ARBA00022448"/>
    </source>
</evidence>
<evidence type="ECO:0000313" key="8">
    <source>
        <dbReference type="EMBL" id="KAF2256177.1"/>
    </source>
</evidence>
<dbReference type="EMBL" id="ML987189">
    <property type="protein sequence ID" value="KAF2256177.1"/>
    <property type="molecule type" value="Genomic_DNA"/>
</dbReference>
<reference evidence="8" key="1">
    <citation type="journal article" date="2020" name="Stud. Mycol.">
        <title>101 Dothideomycetes genomes: a test case for predicting lifestyles and emergence of pathogens.</title>
        <authorList>
            <person name="Haridas S."/>
            <person name="Albert R."/>
            <person name="Binder M."/>
            <person name="Bloem J."/>
            <person name="Labutti K."/>
            <person name="Salamov A."/>
            <person name="Andreopoulos B."/>
            <person name="Baker S."/>
            <person name="Barry K."/>
            <person name="Bills G."/>
            <person name="Bluhm B."/>
            <person name="Cannon C."/>
            <person name="Castanera R."/>
            <person name="Culley D."/>
            <person name="Daum C."/>
            <person name="Ezra D."/>
            <person name="Gonzalez J."/>
            <person name="Henrissat B."/>
            <person name="Kuo A."/>
            <person name="Liang C."/>
            <person name="Lipzen A."/>
            <person name="Lutzoni F."/>
            <person name="Magnuson J."/>
            <person name="Mondo S."/>
            <person name="Nolan M."/>
            <person name="Ohm R."/>
            <person name="Pangilinan J."/>
            <person name="Park H.-J."/>
            <person name="Ramirez L."/>
            <person name="Alfaro M."/>
            <person name="Sun H."/>
            <person name="Tritt A."/>
            <person name="Yoshinaga Y."/>
            <person name="Zwiers L.-H."/>
            <person name="Turgeon B."/>
            <person name="Goodwin S."/>
            <person name="Spatafora J."/>
            <person name="Crous P."/>
            <person name="Grigoriev I."/>
        </authorList>
    </citation>
    <scope>NUCLEOTIDE SEQUENCE</scope>
    <source>
        <strain evidence="8">CBS 122368</strain>
    </source>
</reference>
<dbReference type="InterPro" id="IPR002293">
    <property type="entry name" value="AA/rel_permease1"/>
</dbReference>
<evidence type="ECO:0000256" key="1">
    <source>
        <dbReference type="ARBA" id="ARBA00004141"/>
    </source>
</evidence>
<accession>A0A6A6J1F6</accession>
<feature type="transmembrane region" description="Helical" evidence="7">
    <location>
        <begin position="150"/>
        <end position="171"/>
    </location>
</feature>
<feature type="transmembrane region" description="Helical" evidence="7">
    <location>
        <begin position="58"/>
        <end position="78"/>
    </location>
</feature>
<proteinExistence type="predicted"/>
<dbReference type="Pfam" id="PF13520">
    <property type="entry name" value="AA_permease_2"/>
    <property type="match status" value="1"/>
</dbReference>
<dbReference type="GeneID" id="54573435"/>
<feature type="transmembrane region" description="Helical" evidence="7">
    <location>
        <begin position="493"/>
        <end position="512"/>
    </location>
</feature>
<dbReference type="GO" id="GO:0016020">
    <property type="term" value="C:membrane"/>
    <property type="evidence" value="ECO:0007669"/>
    <property type="project" value="UniProtKB-SubCell"/>
</dbReference>
<feature type="transmembrane region" description="Helical" evidence="7">
    <location>
        <begin position="328"/>
        <end position="355"/>
    </location>
</feature>
<evidence type="ECO:0000256" key="3">
    <source>
        <dbReference type="ARBA" id="ARBA00022692"/>
    </source>
</evidence>
<sequence>MSASNHSRSSTAVAQSDGKATMVEEPMEDAALSLYNNQPHDVTEMSRLGKRQEFKRNFGYLSTLGFVSIYMATWEYVLVSLSAGFSNGGLAGLFWTFLGTVICYATIVMSLAEMESMAPTSGGQYHWTSEFAPPRYQKFLSYASGWMSSLGWIASVSSGAFVVATLIQAMLDVLKVDFTFKNWQYTLVMLAFLALCICFNSWGARTLPGLQTSSLFAHFIGWGLTIVAIVAACPKNNPKEVFVHVVSQSGWENVGVACLISQVSVIYCNLGSDSIVHISEEVPNASIVVPRCMFWSYIFNTILGIAMLIAMLYGIGPLDAAIVADAPYIVLFANTGLIPLAFVLVFVLFILIFIGNVTALATATREVWAFARDKGFPRSRWIAHMDHEKNVPTNAVYLTSVLAGVLCFVNIGSTMAFEIIVSLTLLGILSTYKLSIGCLIYRRLTDPGSLPPARWSLGRFGLPINIFAFLYSGFVMVFACFPAEKPVTLGNANWAPLVWVGVIVVAGVAYGVHGQKHYTPPADFVLGRRKPGQGLQGVD</sequence>
<feature type="transmembrane region" description="Helical" evidence="7">
    <location>
        <begin position="294"/>
        <end position="316"/>
    </location>
</feature>
<feature type="transmembrane region" description="Helical" evidence="7">
    <location>
        <begin position="215"/>
        <end position="233"/>
    </location>
</feature>
<feature type="region of interest" description="Disordered" evidence="6">
    <location>
        <begin position="1"/>
        <end position="21"/>
    </location>
</feature>
<feature type="transmembrane region" description="Helical" evidence="7">
    <location>
        <begin position="183"/>
        <end position="203"/>
    </location>
</feature>
<comment type="subcellular location">
    <subcellularLocation>
        <location evidence="1">Membrane</location>
        <topology evidence="1">Multi-pass membrane protein</topology>
    </subcellularLocation>
</comment>
<feature type="transmembrane region" description="Helical" evidence="7">
    <location>
        <begin position="395"/>
        <end position="413"/>
    </location>
</feature>
<feature type="transmembrane region" description="Helical" evidence="7">
    <location>
        <begin position="90"/>
        <end position="112"/>
    </location>
</feature>
<keyword evidence="5 7" id="KW-0472">Membrane</keyword>
<dbReference type="RefSeq" id="XP_033691181.1">
    <property type="nucleotide sequence ID" value="XM_033820105.1"/>
</dbReference>